<evidence type="ECO:0000313" key="3">
    <source>
        <dbReference type="Proteomes" id="UP000789375"/>
    </source>
</evidence>
<feature type="compositionally biased region" description="Acidic residues" evidence="1">
    <location>
        <begin position="37"/>
        <end position="47"/>
    </location>
</feature>
<feature type="region of interest" description="Disordered" evidence="1">
    <location>
        <begin position="14"/>
        <end position="55"/>
    </location>
</feature>
<sequence length="55" mass="6192">MTSEIDFVDLSYKSQEEMEQVSPSPTVLRLSVHDSNSDDVIEDEETPGEVRDGTF</sequence>
<evidence type="ECO:0000256" key="1">
    <source>
        <dbReference type="SAM" id="MobiDB-lite"/>
    </source>
</evidence>
<proteinExistence type="predicted"/>
<organism evidence="2 3">
    <name type="scientific">Funneliformis mosseae</name>
    <name type="common">Endomycorrhizal fungus</name>
    <name type="synonym">Glomus mosseae</name>
    <dbReference type="NCBI Taxonomy" id="27381"/>
    <lineage>
        <taxon>Eukaryota</taxon>
        <taxon>Fungi</taxon>
        <taxon>Fungi incertae sedis</taxon>
        <taxon>Mucoromycota</taxon>
        <taxon>Glomeromycotina</taxon>
        <taxon>Glomeromycetes</taxon>
        <taxon>Glomerales</taxon>
        <taxon>Glomeraceae</taxon>
        <taxon>Funneliformis</taxon>
    </lineage>
</organism>
<evidence type="ECO:0000313" key="2">
    <source>
        <dbReference type="EMBL" id="CAG8578201.1"/>
    </source>
</evidence>
<reference evidence="2" key="1">
    <citation type="submission" date="2021-06" db="EMBL/GenBank/DDBJ databases">
        <authorList>
            <person name="Kallberg Y."/>
            <person name="Tangrot J."/>
            <person name="Rosling A."/>
        </authorList>
    </citation>
    <scope>NUCLEOTIDE SEQUENCE</scope>
    <source>
        <strain evidence="2">87-6 pot B 2015</strain>
    </source>
</reference>
<dbReference type="Proteomes" id="UP000789375">
    <property type="component" value="Unassembled WGS sequence"/>
</dbReference>
<protein>
    <submittedName>
        <fullName evidence="2">1387_t:CDS:1</fullName>
    </submittedName>
</protein>
<comment type="caution">
    <text evidence="2">The sequence shown here is derived from an EMBL/GenBank/DDBJ whole genome shotgun (WGS) entry which is preliminary data.</text>
</comment>
<dbReference type="EMBL" id="CAJVPP010001903">
    <property type="protein sequence ID" value="CAG8578201.1"/>
    <property type="molecule type" value="Genomic_DNA"/>
</dbReference>
<keyword evidence="3" id="KW-1185">Reference proteome</keyword>
<name>A0A9N9G568_FUNMO</name>
<accession>A0A9N9G568</accession>
<dbReference type="AlphaFoldDB" id="A0A9N9G568"/>
<gene>
    <name evidence="2" type="ORF">FMOSSE_LOCUS7813</name>
</gene>